<organism evidence="1">
    <name type="scientific">bioreactor metagenome</name>
    <dbReference type="NCBI Taxonomy" id="1076179"/>
    <lineage>
        <taxon>unclassified sequences</taxon>
        <taxon>metagenomes</taxon>
        <taxon>ecological metagenomes</taxon>
    </lineage>
</organism>
<gene>
    <name evidence="1" type="ORF">SDC9_202946</name>
</gene>
<name>A0A645IV13_9ZZZZ</name>
<dbReference type="AlphaFoldDB" id="A0A645IV13"/>
<comment type="caution">
    <text evidence="1">The sequence shown here is derived from an EMBL/GenBank/DDBJ whole genome shotgun (WGS) entry which is preliminary data.</text>
</comment>
<evidence type="ECO:0000313" key="1">
    <source>
        <dbReference type="EMBL" id="MPN55265.1"/>
    </source>
</evidence>
<accession>A0A645IV13</accession>
<reference evidence="1" key="1">
    <citation type="submission" date="2019-08" db="EMBL/GenBank/DDBJ databases">
        <authorList>
            <person name="Kucharzyk K."/>
            <person name="Murdoch R.W."/>
            <person name="Higgins S."/>
            <person name="Loffler F."/>
        </authorList>
    </citation>
    <scope>NUCLEOTIDE SEQUENCE</scope>
</reference>
<dbReference type="EMBL" id="VSSQ01124307">
    <property type="protein sequence ID" value="MPN55265.1"/>
    <property type="molecule type" value="Genomic_DNA"/>
</dbReference>
<protein>
    <submittedName>
        <fullName evidence="1">Uncharacterized protein</fullName>
    </submittedName>
</protein>
<sequence>MLSERIKYIVKDNYDKVIIITGNRSIEGIKYLVERFQIKQPSIIFLDAPFYSLKDNYEEREKKGLSNGEFGDLIEDENRQGLKNLKSYVLDNKDYCYYFYRENNYEVTCEEIYNQAILKKNKQKKLGGLHENKFSN</sequence>
<proteinExistence type="predicted"/>